<dbReference type="GO" id="GO:0032040">
    <property type="term" value="C:small-subunit processome"/>
    <property type="evidence" value="ECO:0007669"/>
    <property type="project" value="TreeGrafter"/>
</dbReference>
<name>A0A3P6V696_DIBLA</name>
<accession>A0A3P6V696</accession>
<dbReference type="Proteomes" id="UP000281553">
    <property type="component" value="Unassembled WGS sequence"/>
</dbReference>
<proteinExistence type="predicted"/>
<sequence length="534" mass="60355">MQECDENSCGPILDLISALSCDLREDFFPFFPTFFLEIQKLITKDQQDADILNHCFNCLSHMVYFLHRCMLKDLKGTIDLFIPLLTNKKQHLRTFSAGCIAFFLHKIPTAKFLRLLWQLHKSDSSLTSDYGGDILAETLRSMDGKFHSCCTEVIPGIMDLAVGNWKEVTESSVERRRHSKRLRREDTQNDVDSFLDEEAAHFCMLCLTRALELLTNSGLKPESLLATGKLYFSRLSDPNLVPSRASLLVAGLDSLITLLYNKKHINQFEEILYELFRDCIAKQPSLPLAKLALKFVNMQYDVAFKALVHTPLIETSQVLEETFNYYCHLSPLSTDVLPLLPVEAKHICGVLAQCKGELAGETNLNLLVTCLCAVYDAWLSSNMTNETKENQPDLSNITFDFDFHLQLAAESLTTRPELSCVFLRIIDLCSQAGLLKDFGNAGDRVERLLPFLMSFSHQIRLHTLRILRCLLMRDDSCGTGLLTESPLTVIDRCLTCERTKHCPNSLRELLATILHLHSGRTGVFKSTTGAKVCV</sequence>
<dbReference type="EMBL" id="UYRU01044183">
    <property type="protein sequence ID" value="VDK85684.1"/>
    <property type="molecule type" value="Genomic_DNA"/>
</dbReference>
<dbReference type="InterPro" id="IPR016024">
    <property type="entry name" value="ARM-type_fold"/>
</dbReference>
<evidence type="ECO:0000313" key="2">
    <source>
        <dbReference type="Proteomes" id="UP000281553"/>
    </source>
</evidence>
<dbReference type="AlphaFoldDB" id="A0A3P6V696"/>
<dbReference type="PANTHER" id="PTHR17695">
    <property type="entry name" value="SMALL SUBUNIT PROCESSOME COMPONENT 20 HOMOLOG"/>
    <property type="match status" value="1"/>
</dbReference>
<dbReference type="OrthoDB" id="360653at2759"/>
<organism evidence="1 2">
    <name type="scientific">Dibothriocephalus latus</name>
    <name type="common">Fish tapeworm</name>
    <name type="synonym">Diphyllobothrium latum</name>
    <dbReference type="NCBI Taxonomy" id="60516"/>
    <lineage>
        <taxon>Eukaryota</taxon>
        <taxon>Metazoa</taxon>
        <taxon>Spiralia</taxon>
        <taxon>Lophotrochozoa</taxon>
        <taxon>Platyhelminthes</taxon>
        <taxon>Cestoda</taxon>
        <taxon>Eucestoda</taxon>
        <taxon>Diphyllobothriidea</taxon>
        <taxon>Diphyllobothriidae</taxon>
        <taxon>Dibothriocephalus</taxon>
    </lineage>
</organism>
<keyword evidence="2" id="KW-1185">Reference proteome</keyword>
<protein>
    <submittedName>
        <fullName evidence="1">Uncharacterized protein</fullName>
    </submittedName>
</protein>
<dbReference type="InterPro" id="IPR052575">
    <property type="entry name" value="SSU_processome_comp_20"/>
</dbReference>
<dbReference type="GO" id="GO:0030686">
    <property type="term" value="C:90S preribosome"/>
    <property type="evidence" value="ECO:0007669"/>
    <property type="project" value="TreeGrafter"/>
</dbReference>
<dbReference type="PANTHER" id="PTHR17695:SF11">
    <property type="entry name" value="SMALL SUBUNIT PROCESSOME COMPONENT 20 HOMOLOG"/>
    <property type="match status" value="1"/>
</dbReference>
<reference evidence="1 2" key="1">
    <citation type="submission" date="2018-11" db="EMBL/GenBank/DDBJ databases">
        <authorList>
            <consortium name="Pathogen Informatics"/>
        </authorList>
    </citation>
    <scope>NUCLEOTIDE SEQUENCE [LARGE SCALE GENOMIC DNA]</scope>
</reference>
<dbReference type="SUPFAM" id="SSF48371">
    <property type="entry name" value="ARM repeat"/>
    <property type="match status" value="2"/>
</dbReference>
<gene>
    <name evidence="1" type="ORF">DILT_LOCUS3741</name>
</gene>
<evidence type="ECO:0000313" key="1">
    <source>
        <dbReference type="EMBL" id="VDK85684.1"/>
    </source>
</evidence>